<evidence type="ECO:0000256" key="5">
    <source>
        <dbReference type="ARBA" id="ARBA00022862"/>
    </source>
</evidence>
<keyword evidence="4 15" id="KW-0575">Peroxidase</keyword>
<gene>
    <name evidence="15" type="primary">bcp</name>
    <name evidence="15" type="ORF">NCTC10738_03983</name>
    <name evidence="14" type="ORF">TUM17379_20830</name>
</gene>
<dbReference type="PANTHER" id="PTHR42801">
    <property type="entry name" value="THIOREDOXIN-DEPENDENT PEROXIDE REDUCTASE"/>
    <property type="match status" value="1"/>
</dbReference>
<dbReference type="InterPro" id="IPR000866">
    <property type="entry name" value="AhpC/TSA"/>
</dbReference>
<dbReference type="InterPro" id="IPR050924">
    <property type="entry name" value="Peroxiredoxin_BCP/PrxQ"/>
</dbReference>
<evidence type="ECO:0000256" key="8">
    <source>
        <dbReference type="ARBA" id="ARBA00023284"/>
    </source>
</evidence>
<evidence type="ECO:0000313" key="16">
    <source>
        <dbReference type="Proteomes" id="UP000254069"/>
    </source>
</evidence>
<reference evidence="14" key="2">
    <citation type="submission" date="2021-05" db="EMBL/GenBank/DDBJ databases">
        <title>Molecular characterization for Shewanella algae harboring chromosomal blaOXA-55-like strains isolated from clinical and environment sample.</title>
        <authorList>
            <person name="Ohama Y."/>
            <person name="Aoki K."/>
            <person name="Harada S."/>
            <person name="Moriya K."/>
            <person name="Ishii Y."/>
            <person name="Tateda K."/>
        </authorList>
    </citation>
    <scope>NUCLEOTIDE SEQUENCE</scope>
    <source>
        <strain evidence="14">TUM17379</strain>
    </source>
</reference>
<reference evidence="15 16" key="1">
    <citation type="submission" date="2018-06" db="EMBL/GenBank/DDBJ databases">
        <authorList>
            <consortium name="Pathogen Informatics"/>
            <person name="Doyle S."/>
        </authorList>
    </citation>
    <scope>NUCLEOTIDE SEQUENCE [LARGE SCALE GENOMIC DNA]</scope>
    <source>
        <strain evidence="15 16">NCTC10738</strain>
    </source>
</reference>
<dbReference type="CDD" id="cd03017">
    <property type="entry name" value="PRX_BCP"/>
    <property type="match status" value="1"/>
</dbReference>
<evidence type="ECO:0000256" key="4">
    <source>
        <dbReference type="ARBA" id="ARBA00022559"/>
    </source>
</evidence>
<dbReference type="EMBL" id="AP024613">
    <property type="protein sequence ID" value="BCV45065.1"/>
    <property type="molecule type" value="Genomic_DNA"/>
</dbReference>
<evidence type="ECO:0000256" key="1">
    <source>
        <dbReference type="ARBA" id="ARBA00003330"/>
    </source>
</evidence>
<evidence type="ECO:0000256" key="6">
    <source>
        <dbReference type="ARBA" id="ARBA00023002"/>
    </source>
</evidence>
<dbReference type="RefSeq" id="WP_025889755.1">
    <property type="nucleotide sequence ID" value="NZ_AP024612.1"/>
</dbReference>
<dbReference type="Gene3D" id="3.40.30.10">
    <property type="entry name" value="Glutaredoxin"/>
    <property type="match status" value="1"/>
</dbReference>
<evidence type="ECO:0000313" key="15">
    <source>
        <dbReference type="EMBL" id="SUJ07604.1"/>
    </source>
</evidence>
<dbReference type="InterPro" id="IPR013766">
    <property type="entry name" value="Thioredoxin_domain"/>
</dbReference>
<accession>A0A380BV03</accession>
<evidence type="ECO:0000256" key="9">
    <source>
        <dbReference type="ARBA" id="ARBA00032824"/>
    </source>
</evidence>
<organism evidence="15 16">
    <name type="scientific">Shewanella algae</name>
    <dbReference type="NCBI Taxonomy" id="38313"/>
    <lineage>
        <taxon>Bacteria</taxon>
        <taxon>Pseudomonadati</taxon>
        <taxon>Pseudomonadota</taxon>
        <taxon>Gammaproteobacteria</taxon>
        <taxon>Alteromonadales</taxon>
        <taxon>Shewanellaceae</taxon>
        <taxon>Shewanella</taxon>
    </lineage>
</organism>
<dbReference type="EC" id="1.11.1.24" evidence="3"/>
<sequence>MNTLKAGDKAPLFTLKNQNDENISLQDCLKKGRVLVYFYPKAMTPGCTVQACGLRDSKAELDEFNVTVLGISTDPVARLGKFIDKHELNFTLLSDEDHAVADAFGVWGEKKFMGKVYDGLHRLSFLIDQDGTICHRFDKFKTKDHHQVVLDYLKG</sequence>
<dbReference type="FunFam" id="3.40.30.10:FF:000007">
    <property type="entry name" value="Thioredoxin-dependent thiol peroxidase"/>
    <property type="match status" value="1"/>
</dbReference>
<keyword evidence="16" id="KW-1185">Reference proteome</keyword>
<dbReference type="EMBL" id="UGYO01000002">
    <property type="protein sequence ID" value="SUJ07604.1"/>
    <property type="molecule type" value="Genomic_DNA"/>
</dbReference>
<evidence type="ECO:0000256" key="7">
    <source>
        <dbReference type="ARBA" id="ARBA00023157"/>
    </source>
</evidence>
<dbReference type="KEGG" id="salg:BS332_17695"/>
<keyword evidence="5" id="KW-0049">Antioxidant</keyword>
<keyword evidence="6 15" id="KW-0560">Oxidoreductase</keyword>
<dbReference type="SUPFAM" id="SSF52833">
    <property type="entry name" value="Thioredoxin-like"/>
    <property type="match status" value="1"/>
</dbReference>
<dbReference type="Proteomes" id="UP000825078">
    <property type="component" value="Chromosome"/>
</dbReference>
<dbReference type="GO" id="GO:0005737">
    <property type="term" value="C:cytoplasm"/>
    <property type="evidence" value="ECO:0007669"/>
    <property type="project" value="TreeGrafter"/>
</dbReference>
<protein>
    <recommendedName>
        <fullName evidence="3">thioredoxin-dependent peroxiredoxin</fullName>
        <ecNumber evidence="3">1.11.1.24</ecNumber>
    </recommendedName>
    <alternativeName>
        <fullName evidence="9">Thioredoxin peroxidase</fullName>
    </alternativeName>
    <alternativeName>
        <fullName evidence="11">Thioredoxin-dependent peroxiredoxin Bcp</fullName>
    </alternativeName>
</protein>
<comment type="subunit">
    <text evidence="2">Monomer.</text>
</comment>
<dbReference type="GO" id="GO:0045454">
    <property type="term" value="P:cell redox homeostasis"/>
    <property type="evidence" value="ECO:0007669"/>
    <property type="project" value="TreeGrafter"/>
</dbReference>
<evidence type="ECO:0000259" key="13">
    <source>
        <dbReference type="PROSITE" id="PS51352"/>
    </source>
</evidence>
<dbReference type="AlphaFoldDB" id="A0A380BV03"/>
<evidence type="ECO:0000313" key="14">
    <source>
        <dbReference type="EMBL" id="BCV45065.1"/>
    </source>
</evidence>
<evidence type="ECO:0000256" key="10">
    <source>
        <dbReference type="ARBA" id="ARBA00038489"/>
    </source>
</evidence>
<dbReference type="Pfam" id="PF00578">
    <property type="entry name" value="AhpC-TSA"/>
    <property type="match status" value="1"/>
</dbReference>
<evidence type="ECO:0000256" key="2">
    <source>
        <dbReference type="ARBA" id="ARBA00011245"/>
    </source>
</evidence>
<dbReference type="PANTHER" id="PTHR42801:SF4">
    <property type="entry name" value="AHPC_TSA FAMILY PROTEIN"/>
    <property type="match status" value="1"/>
</dbReference>
<dbReference type="InterPro" id="IPR036249">
    <property type="entry name" value="Thioredoxin-like_sf"/>
</dbReference>
<dbReference type="GO" id="GO:0008379">
    <property type="term" value="F:thioredoxin peroxidase activity"/>
    <property type="evidence" value="ECO:0007669"/>
    <property type="project" value="TreeGrafter"/>
</dbReference>
<comment type="similarity">
    <text evidence="10">Belongs to the peroxiredoxin family. BCP/PrxQ subfamily.</text>
</comment>
<dbReference type="NCBIfam" id="NF006960">
    <property type="entry name" value="PRK09437.1"/>
    <property type="match status" value="1"/>
</dbReference>
<keyword evidence="8" id="KW-0676">Redox-active center</keyword>
<proteinExistence type="inferred from homology"/>
<accession>A0A3G4UN19</accession>
<keyword evidence="7" id="KW-1015">Disulfide bond</keyword>
<name>A0A380BV03_9GAMM</name>
<comment type="function">
    <text evidence="1">Thiol-specific peroxidase that catalyzes the reduction of hydrogen peroxide and organic hydroperoxides to water and alcohols, respectively. Plays a role in cell protection against oxidative stress by detoxifying peroxides and as sensor of hydrogen peroxide-mediated signaling events.</text>
</comment>
<dbReference type="PROSITE" id="PS51352">
    <property type="entry name" value="THIOREDOXIN_2"/>
    <property type="match status" value="1"/>
</dbReference>
<dbReference type="GO" id="GO:0034599">
    <property type="term" value="P:cellular response to oxidative stress"/>
    <property type="evidence" value="ECO:0007669"/>
    <property type="project" value="TreeGrafter"/>
</dbReference>
<dbReference type="Proteomes" id="UP000254069">
    <property type="component" value="Unassembled WGS sequence"/>
</dbReference>
<evidence type="ECO:0000256" key="11">
    <source>
        <dbReference type="ARBA" id="ARBA00042639"/>
    </source>
</evidence>
<feature type="domain" description="Thioredoxin" evidence="13">
    <location>
        <begin position="4"/>
        <end position="155"/>
    </location>
</feature>
<comment type="catalytic activity">
    <reaction evidence="12">
        <text>a hydroperoxide + [thioredoxin]-dithiol = an alcohol + [thioredoxin]-disulfide + H2O</text>
        <dbReference type="Rhea" id="RHEA:62620"/>
        <dbReference type="Rhea" id="RHEA-COMP:10698"/>
        <dbReference type="Rhea" id="RHEA-COMP:10700"/>
        <dbReference type="ChEBI" id="CHEBI:15377"/>
        <dbReference type="ChEBI" id="CHEBI:29950"/>
        <dbReference type="ChEBI" id="CHEBI:30879"/>
        <dbReference type="ChEBI" id="CHEBI:35924"/>
        <dbReference type="ChEBI" id="CHEBI:50058"/>
        <dbReference type="EC" id="1.11.1.24"/>
    </reaction>
</comment>
<evidence type="ECO:0000256" key="3">
    <source>
        <dbReference type="ARBA" id="ARBA00013017"/>
    </source>
</evidence>
<evidence type="ECO:0000256" key="12">
    <source>
        <dbReference type="ARBA" id="ARBA00049091"/>
    </source>
</evidence>